<dbReference type="EMBL" id="BGZK01000566">
    <property type="protein sequence ID" value="GBP50475.1"/>
    <property type="molecule type" value="Genomic_DNA"/>
</dbReference>
<organism evidence="1 2">
    <name type="scientific">Eumeta variegata</name>
    <name type="common">Bagworm moth</name>
    <name type="synonym">Eumeta japonica</name>
    <dbReference type="NCBI Taxonomy" id="151549"/>
    <lineage>
        <taxon>Eukaryota</taxon>
        <taxon>Metazoa</taxon>
        <taxon>Ecdysozoa</taxon>
        <taxon>Arthropoda</taxon>
        <taxon>Hexapoda</taxon>
        <taxon>Insecta</taxon>
        <taxon>Pterygota</taxon>
        <taxon>Neoptera</taxon>
        <taxon>Endopterygota</taxon>
        <taxon>Lepidoptera</taxon>
        <taxon>Glossata</taxon>
        <taxon>Ditrysia</taxon>
        <taxon>Tineoidea</taxon>
        <taxon>Psychidae</taxon>
        <taxon>Oiketicinae</taxon>
        <taxon>Eumeta</taxon>
    </lineage>
</organism>
<reference evidence="1 2" key="1">
    <citation type="journal article" date="2019" name="Commun. Biol.">
        <title>The bagworm genome reveals a unique fibroin gene that provides high tensile strength.</title>
        <authorList>
            <person name="Kono N."/>
            <person name="Nakamura H."/>
            <person name="Ohtoshi R."/>
            <person name="Tomita M."/>
            <person name="Numata K."/>
            <person name="Arakawa K."/>
        </authorList>
    </citation>
    <scope>NUCLEOTIDE SEQUENCE [LARGE SCALE GENOMIC DNA]</scope>
</reference>
<sequence>MQTSHSMFGVSRKDRYRNSDAKERCDLKEDVVTRVERASQWICILDGFKLPAVNDEPQALPGRRRHFRLALDLSCGYWNTITA</sequence>
<comment type="caution">
    <text evidence="1">The sequence shown here is derived from an EMBL/GenBank/DDBJ whole genome shotgun (WGS) entry which is preliminary data.</text>
</comment>
<keyword evidence="2" id="KW-1185">Reference proteome</keyword>
<evidence type="ECO:0000313" key="2">
    <source>
        <dbReference type="Proteomes" id="UP000299102"/>
    </source>
</evidence>
<evidence type="ECO:0000313" key="1">
    <source>
        <dbReference type="EMBL" id="GBP50475.1"/>
    </source>
</evidence>
<protein>
    <submittedName>
        <fullName evidence="1">Uncharacterized protein</fullName>
    </submittedName>
</protein>
<dbReference type="AlphaFoldDB" id="A0A4C1WK39"/>
<dbReference type="OrthoDB" id="425681at2759"/>
<dbReference type="Proteomes" id="UP000299102">
    <property type="component" value="Unassembled WGS sequence"/>
</dbReference>
<gene>
    <name evidence="1" type="ORF">EVAR_96712_1</name>
</gene>
<proteinExistence type="predicted"/>
<accession>A0A4C1WK39</accession>
<name>A0A4C1WK39_EUMVA</name>